<feature type="region of interest" description="Disordered" evidence="1">
    <location>
        <begin position="93"/>
        <end position="144"/>
    </location>
</feature>
<dbReference type="Proteomes" id="UP001066276">
    <property type="component" value="Chromosome 5"/>
</dbReference>
<feature type="compositionally biased region" description="Low complexity" evidence="1">
    <location>
        <begin position="1"/>
        <end position="16"/>
    </location>
</feature>
<name>A0AAV7RUE9_PLEWA</name>
<feature type="region of interest" description="Disordered" evidence="1">
    <location>
        <begin position="168"/>
        <end position="195"/>
    </location>
</feature>
<protein>
    <submittedName>
        <fullName evidence="2">Uncharacterized protein</fullName>
    </submittedName>
</protein>
<comment type="caution">
    <text evidence="2">The sequence shown here is derived from an EMBL/GenBank/DDBJ whole genome shotgun (WGS) entry which is preliminary data.</text>
</comment>
<evidence type="ECO:0000256" key="1">
    <source>
        <dbReference type="SAM" id="MobiDB-lite"/>
    </source>
</evidence>
<dbReference type="EMBL" id="JANPWB010000009">
    <property type="protein sequence ID" value="KAJ1154804.1"/>
    <property type="molecule type" value="Genomic_DNA"/>
</dbReference>
<dbReference type="AlphaFoldDB" id="A0AAV7RUE9"/>
<keyword evidence="3" id="KW-1185">Reference proteome</keyword>
<evidence type="ECO:0000313" key="2">
    <source>
        <dbReference type="EMBL" id="KAJ1154804.1"/>
    </source>
</evidence>
<accession>A0AAV7RUE9</accession>
<reference evidence="2" key="1">
    <citation type="journal article" date="2022" name="bioRxiv">
        <title>Sequencing and chromosome-scale assembly of the giantPleurodeles waltlgenome.</title>
        <authorList>
            <person name="Brown T."/>
            <person name="Elewa A."/>
            <person name="Iarovenko S."/>
            <person name="Subramanian E."/>
            <person name="Araus A.J."/>
            <person name="Petzold A."/>
            <person name="Susuki M."/>
            <person name="Suzuki K.-i.T."/>
            <person name="Hayashi T."/>
            <person name="Toyoda A."/>
            <person name="Oliveira C."/>
            <person name="Osipova E."/>
            <person name="Leigh N.D."/>
            <person name="Simon A."/>
            <person name="Yun M.H."/>
        </authorList>
    </citation>
    <scope>NUCLEOTIDE SEQUENCE</scope>
    <source>
        <strain evidence="2">20211129_DDA</strain>
        <tissue evidence="2">Liver</tissue>
    </source>
</reference>
<gene>
    <name evidence="2" type="ORF">NDU88_007547</name>
</gene>
<organism evidence="2 3">
    <name type="scientific">Pleurodeles waltl</name>
    <name type="common">Iberian ribbed newt</name>
    <dbReference type="NCBI Taxonomy" id="8319"/>
    <lineage>
        <taxon>Eukaryota</taxon>
        <taxon>Metazoa</taxon>
        <taxon>Chordata</taxon>
        <taxon>Craniata</taxon>
        <taxon>Vertebrata</taxon>
        <taxon>Euteleostomi</taxon>
        <taxon>Amphibia</taxon>
        <taxon>Batrachia</taxon>
        <taxon>Caudata</taxon>
        <taxon>Salamandroidea</taxon>
        <taxon>Salamandridae</taxon>
        <taxon>Pleurodelinae</taxon>
        <taxon>Pleurodeles</taxon>
    </lineage>
</organism>
<proteinExistence type="predicted"/>
<evidence type="ECO:0000313" key="3">
    <source>
        <dbReference type="Proteomes" id="UP001066276"/>
    </source>
</evidence>
<sequence length="228" mass="23346">MERVSSSASGGSRAAVTVTPGMRSPGGVPTAASPPGSPGGPPSSRRRSAGCPAASRHQAPPPEREAGPSPVGAFHGCSGLYLFVRVALRPRPAPGAARGLTRDRSLNPAAGSRVPVNAGPPESAGGRHRGRGRGHSQAVPSAPATRRLSLKMGNRPVWCVRAPITNRAVGSRQPRAAPSPPGVRTGAEAAPPQPRPHALAVAHFFRCRTARSSASRLRLMLAPPELSS</sequence>
<feature type="region of interest" description="Disordered" evidence="1">
    <location>
        <begin position="1"/>
        <end position="72"/>
    </location>
</feature>
<feature type="compositionally biased region" description="Low complexity" evidence="1">
    <location>
        <begin position="25"/>
        <end position="34"/>
    </location>
</feature>